<dbReference type="EMBL" id="FWZB01000039">
    <property type="protein sequence ID" value="SME12500.1"/>
    <property type="molecule type" value="Genomic_DNA"/>
</dbReference>
<organism evidence="1 2">
    <name type="scientific">Bacillus pacificus</name>
    <dbReference type="NCBI Taxonomy" id="2026187"/>
    <lineage>
        <taxon>Bacteria</taxon>
        <taxon>Bacillati</taxon>
        <taxon>Bacillota</taxon>
        <taxon>Bacilli</taxon>
        <taxon>Bacillales</taxon>
        <taxon>Bacillaceae</taxon>
        <taxon>Bacillus</taxon>
        <taxon>Bacillus cereus group</taxon>
    </lineage>
</organism>
<accession>A0A1Y5ZT47</accession>
<evidence type="ECO:0000313" key="1">
    <source>
        <dbReference type="EMBL" id="SME12500.1"/>
    </source>
</evidence>
<name>A0A1Y5ZT47_9BACI</name>
<dbReference type="Proteomes" id="UP000194499">
    <property type="component" value="Unassembled WGS sequence"/>
</dbReference>
<evidence type="ECO:0000313" key="2">
    <source>
        <dbReference type="Proteomes" id="UP000194499"/>
    </source>
</evidence>
<gene>
    <name evidence="1" type="ORF">BACERE00191_03186</name>
</gene>
<reference evidence="2" key="1">
    <citation type="submission" date="2017-04" db="EMBL/GenBank/DDBJ databases">
        <authorList>
            <person name="Criscuolo A."/>
        </authorList>
    </citation>
    <scope>NUCLEOTIDE SEQUENCE [LARGE SCALE GENOMIC DNA]</scope>
</reference>
<sequence length="46" mass="5201">MDVRALSSYVFSLGTDVYKKAETISLRFLYYLRENPSSSRYSAASG</sequence>
<dbReference type="AlphaFoldDB" id="A0A1Y5ZT47"/>
<proteinExistence type="predicted"/>
<protein>
    <submittedName>
        <fullName evidence="1">Uncharacterized protein</fullName>
    </submittedName>
</protein>